<sequence>MKYKILERDAGKYNYIIADGSYIFSKSDLCVPGIIPEIIEAGISAIKIEGRMKSPEYVGMVTKIYRKYIDLYYENPLNFNVDEYDFYKLEQIFSREMGTGYLKQKYPADIISLKKSGSIGNFLGRVYKIDYKSNNRKNLLVKSIYIRSRWKINKCDIIEIWTKKGNSRISIRNFKLIDEKDKMYTYEIALNKRSSILEKDRVFKYFDKKIDDEAKSLFKYDINKDRAAVPCRVKTTGNKINEKEIKNYLNKFLLKNNKSAGEEPGPKLTLSSYIYEQECIEPAVDKGITHIIYSDFKELTGESGFRSSIIKSLKKYNEFKDIKISINTPSILYDHDFMHLKKNILKLLDFGLNNFKISNPGVLELLNGIGGKDRPDINLYLGFNFNLFNSLSLVFFNDIMDLKTTLKGIEFSPELNLEEILKIILNVKNLFKDEIEFSIFGHGYFPVMNSRYKIKFLTDKDGDGNFYIEDIKSYRFPVDSDYNENMIIFNSRNICTLFNLDNVKASGVNNIIIDSRFLEKKDFYKIIKSYREAIDILYNKGTGKYKIFTSYLQDDYLFRNYSKGHLFRGV</sequence>
<evidence type="ECO:0008006" key="2">
    <source>
        <dbReference type="Google" id="ProtNLM"/>
    </source>
</evidence>
<dbReference type="InterPro" id="IPR051454">
    <property type="entry name" value="RNA/ubiquinone_mod_enzymes"/>
</dbReference>
<organism evidence="1">
    <name type="scientific">marine sediment metagenome</name>
    <dbReference type="NCBI Taxonomy" id="412755"/>
    <lineage>
        <taxon>unclassified sequences</taxon>
        <taxon>metagenomes</taxon>
        <taxon>ecological metagenomes</taxon>
    </lineage>
</organism>
<name>X1QRC3_9ZZZZ</name>
<dbReference type="Pfam" id="PF01136">
    <property type="entry name" value="Peptidase_U32"/>
    <property type="match status" value="2"/>
</dbReference>
<feature type="non-terminal residue" evidence="1">
    <location>
        <position position="570"/>
    </location>
</feature>
<comment type="caution">
    <text evidence="1">The sequence shown here is derived from an EMBL/GenBank/DDBJ whole genome shotgun (WGS) entry which is preliminary data.</text>
</comment>
<dbReference type="EMBL" id="BARW01000903">
    <property type="protein sequence ID" value="GAI70803.1"/>
    <property type="molecule type" value="Genomic_DNA"/>
</dbReference>
<reference evidence="1" key="1">
    <citation type="journal article" date="2014" name="Front. Microbiol.">
        <title>High frequency of phylogenetically diverse reductive dehalogenase-homologous genes in deep subseafloor sedimentary metagenomes.</title>
        <authorList>
            <person name="Kawai M."/>
            <person name="Futagami T."/>
            <person name="Toyoda A."/>
            <person name="Takaki Y."/>
            <person name="Nishi S."/>
            <person name="Hori S."/>
            <person name="Arai W."/>
            <person name="Tsubouchi T."/>
            <person name="Morono Y."/>
            <person name="Uchiyama I."/>
            <person name="Ito T."/>
            <person name="Fujiyama A."/>
            <person name="Inagaki F."/>
            <person name="Takami H."/>
        </authorList>
    </citation>
    <scope>NUCLEOTIDE SEQUENCE</scope>
    <source>
        <strain evidence="1">Expedition CK06-06</strain>
    </source>
</reference>
<gene>
    <name evidence="1" type="ORF">S12H4_03280</name>
</gene>
<dbReference type="AlphaFoldDB" id="X1QRC3"/>
<proteinExistence type="predicted"/>
<dbReference type="PANTHER" id="PTHR30217">
    <property type="entry name" value="PEPTIDASE U32 FAMILY"/>
    <property type="match status" value="1"/>
</dbReference>
<dbReference type="InterPro" id="IPR001539">
    <property type="entry name" value="Peptidase_U32"/>
</dbReference>
<accession>X1QRC3</accession>
<evidence type="ECO:0000313" key="1">
    <source>
        <dbReference type="EMBL" id="GAI70803.1"/>
    </source>
</evidence>
<protein>
    <recommendedName>
        <fullName evidence="2">Peptidase U32 collagenase domain-containing protein</fullName>
    </recommendedName>
</protein>